<keyword evidence="2" id="KW-1185">Reference proteome</keyword>
<evidence type="ECO:0000313" key="1">
    <source>
        <dbReference type="EMBL" id="MBM7507678.1"/>
    </source>
</evidence>
<dbReference type="Proteomes" id="UP000732378">
    <property type="component" value="Unassembled WGS sequence"/>
</dbReference>
<dbReference type="EMBL" id="JAFBBZ010000001">
    <property type="protein sequence ID" value="MBM7507678.1"/>
    <property type="molecule type" value="Genomic_DNA"/>
</dbReference>
<evidence type="ECO:0008006" key="3">
    <source>
        <dbReference type="Google" id="ProtNLM"/>
    </source>
</evidence>
<sequence>MSRARLVFSLLAAAGIFFLLAAGLVAWQALQVNSALRAAVADAGTFRAALEAGNEQEVDAALSDLQDSAGEAEERTSGLRWSILTYTPVIGDDARGVRAAATAVSDLSEALAPVAQRATDLDALLPEGGRVALEAVAELQQPVNQAAQALEAADARLQAEDSRGYVDQFRARYDELARLVGDAADAMDAASVAVDLMPLALGAEGPQRYLLVFQNNAEIRATGGLPGALSLLNADDGRISLGRQVAASSFGERSTPLPITKDEEEVFTDYLGRYMLDANFTPAFPRTAELMKLRWEEVHPERLDGVISLDAVAVSYLLQATGPLTVDGYDLTADNAVDVLINQIYIDRPDPQAQDAFFRQVVSTMFDRILQGDLGRPRELLAALVRGANEHRIYTRFFDEGAQDLIGARLIAGEPATPDGYAERIDVTLNSGTASKMSYYLDYDVRVSSSMCSNGVESAQVTARLSSTAPLDAATSLPSYLSGTGSNGVAPGKQLVEVRLFTPSGGAVREFSINGKDFKPDKSPLGDRATTTAYIFLEPEQTAEVTWQVTAPPVAGVREVRVTPGIEPRDYSTRLSGAC</sequence>
<name>A0ABS2M913_9ACTN</name>
<reference evidence="1 2" key="1">
    <citation type="submission" date="2021-01" db="EMBL/GenBank/DDBJ databases">
        <title>Sequencing the genomes of 1000 actinobacteria strains.</title>
        <authorList>
            <person name="Klenk H.-P."/>
        </authorList>
    </citation>
    <scope>NUCLEOTIDE SEQUENCE [LARGE SCALE GENOMIC DNA]</scope>
    <source>
        <strain evidence="1 2">DSM 18239</strain>
    </source>
</reference>
<dbReference type="InterPro" id="IPR025101">
    <property type="entry name" value="DUF4012"/>
</dbReference>
<gene>
    <name evidence="1" type="ORF">JOE61_001492</name>
</gene>
<organism evidence="1 2">
    <name type="scientific">Nocardioides salarius</name>
    <dbReference type="NCBI Taxonomy" id="374513"/>
    <lineage>
        <taxon>Bacteria</taxon>
        <taxon>Bacillati</taxon>
        <taxon>Actinomycetota</taxon>
        <taxon>Actinomycetes</taxon>
        <taxon>Propionibacteriales</taxon>
        <taxon>Nocardioidaceae</taxon>
        <taxon>Nocardioides</taxon>
    </lineage>
</organism>
<dbReference type="Pfam" id="PF13196">
    <property type="entry name" value="DUF4012"/>
    <property type="match status" value="1"/>
</dbReference>
<comment type="caution">
    <text evidence="1">The sequence shown here is derived from an EMBL/GenBank/DDBJ whole genome shotgun (WGS) entry which is preliminary data.</text>
</comment>
<proteinExistence type="predicted"/>
<protein>
    <recommendedName>
        <fullName evidence="3">DUF4012 domain-containing protein</fullName>
    </recommendedName>
</protein>
<dbReference type="RefSeq" id="WP_193669869.1">
    <property type="nucleotide sequence ID" value="NZ_JACDTV010000011.1"/>
</dbReference>
<evidence type="ECO:0000313" key="2">
    <source>
        <dbReference type="Proteomes" id="UP000732378"/>
    </source>
</evidence>
<accession>A0ABS2M913</accession>